<dbReference type="EMBL" id="JBDXSU010000005">
    <property type="protein sequence ID" value="MFB5190117.1"/>
    <property type="molecule type" value="Genomic_DNA"/>
</dbReference>
<dbReference type="RefSeq" id="WP_275473824.1">
    <property type="nucleotide sequence ID" value="NZ_CP162940.1"/>
</dbReference>
<evidence type="ECO:0000313" key="2">
    <source>
        <dbReference type="EMBL" id="MFB5190117.1"/>
    </source>
</evidence>
<sequence length="43" mass="4613">MIDVTTTAEPDEIPQVDKPEIEESTPHPDTPEPSASADAANHE</sequence>
<proteinExistence type="predicted"/>
<protein>
    <submittedName>
        <fullName evidence="2">Uncharacterized protein</fullName>
    </submittedName>
</protein>
<gene>
    <name evidence="2" type="ORF">KKP3000_003561</name>
</gene>
<evidence type="ECO:0000256" key="1">
    <source>
        <dbReference type="SAM" id="MobiDB-lite"/>
    </source>
</evidence>
<keyword evidence="3" id="KW-1185">Reference proteome</keyword>
<feature type="compositionally biased region" description="Basic and acidic residues" evidence="1">
    <location>
        <begin position="15"/>
        <end position="30"/>
    </location>
</feature>
<evidence type="ECO:0000313" key="3">
    <source>
        <dbReference type="Proteomes" id="UP001579974"/>
    </source>
</evidence>
<feature type="region of interest" description="Disordered" evidence="1">
    <location>
        <begin position="1"/>
        <end position="43"/>
    </location>
</feature>
<reference evidence="2 3" key="1">
    <citation type="journal article" date="2024" name="Int. J. Mol. Sci.">
        <title>Exploration of Alicyclobacillus spp. Genome in Search of Antibiotic Resistance.</title>
        <authorList>
            <person name="Bucka-Kolendo J."/>
            <person name="Kiousi D.E."/>
            <person name="Dekowska A."/>
            <person name="Mikolajczuk-Szczyrba A."/>
            <person name="Karadedos D.M."/>
            <person name="Michael P."/>
            <person name="Galanis A."/>
            <person name="Sokolowska B."/>
        </authorList>
    </citation>
    <scope>NUCLEOTIDE SEQUENCE [LARGE SCALE GENOMIC DNA]</scope>
    <source>
        <strain evidence="2 3">KKP 3000</strain>
    </source>
</reference>
<name>A0ABV5ACX3_9BACL</name>
<organism evidence="2 3">
    <name type="scientific">Alicyclobacillus fastidiosus</name>
    <dbReference type="NCBI Taxonomy" id="392011"/>
    <lineage>
        <taxon>Bacteria</taxon>
        <taxon>Bacillati</taxon>
        <taxon>Bacillota</taxon>
        <taxon>Bacilli</taxon>
        <taxon>Bacillales</taxon>
        <taxon>Alicyclobacillaceae</taxon>
        <taxon>Alicyclobacillus</taxon>
    </lineage>
</organism>
<dbReference type="Proteomes" id="UP001579974">
    <property type="component" value="Unassembled WGS sequence"/>
</dbReference>
<accession>A0ABV5ACX3</accession>
<comment type="caution">
    <text evidence="2">The sequence shown here is derived from an EMBL/GenBank/DDBJ whole genome shotgun (WGS) entry which is preliminary data.</text>
</comment>